<comment type="caution">
    <text evidence="2">The sequence shown here is derived from an EMBL/GenBank/DDBJ whole genome shotgun (WGS) entry which is preliminary data.</text>
</comment>
<feature type="compositionally biased region" description="Acidic residues" evidence="1">
    <location>
        <begin position="154"/>
        <end position="168"/>
    </location>
</feature>
<dbReference type="STRING" id="1792845.BC343_10870"/>
<gene>
    <name evidence="2" type="ORF">BC343_10870</name>
</gene>
<organism evidence="2 3">
    <name type="scientific">Mucilaginibacter pedocola</name>
    <dbReference type="NCBI Taxonomy" id="1792845"/>
    <lineage>
        <taxon>Bacteria</taxon>
        <taxon>Pseudomonadati</taxon>
        <taxon>Bacteroidota</taxon>
        <taxon>Sphingobacteriia</taxon>
        <taxon>Sphingobacteriales</taxon>
        <taxon>Sphingobacteriaceae</taxon>
        <taxon>Mucilaginibacter</taxon>
    </lineage>
</organism>
<dbReference type="OrthoDB" id="1100725at2"/>
<dbReference type="EMBL" id="MBTF01000034">
    <property type="protein sequence ID" value="OOQ58145.1"/>
    <property type="molecule type" value="Genomic_DNA"/>
</dbReference>
<evidence type="ECO:0000256" key="1">
    <source>
        <dbReference type="SAM" id="MobiDB-lite"/>
    </source>
</evidence>
<feature type="compositionally biased region" description="Basic and acidic residues" evidence="1">
    <location>
        <begin position="140"/>
        <end position="153"/>
    </location>
</feature>
<accession>A0A1S9PB09</accession>
<evidence type="ECO:0000313" key="3">
    <source>
        <dbReference type="Proteomes" id="UP000189739"/>
    </source>
</evidence>
<name>A0A1S9PB09_9SPHI</name>
<proteinExistence type="predicted"/>
<feature type="compositionally biased region" description="Acidic residues" evidence="1">
    <location>
        <begin position="196"/>
        <end position="281"/>
    </location>
</feature>
<keyword evidence="3" id="KW-1185">Reference proteome</keyword>
<dbReference type="Proteomes" id="UP000189739">
    <property type="component" value="Unassembled WGS sequence"/>
</dbReference>
<reference evidence="2 3" key="1">
    <citation type="submission" date="2016-07" db="EMBL/GenBank/DDBJ databases">
        <title>Genomic analysis of zinc-resistant bacterium Mucilaginibacter pedocola TBZ30.</title>
        <authorList>
            <person name="Huang J."/>
            <person name="Tang J."/>
        </authorList>
    </citation>
    <scope>NUCLEOTIDE SEQUENCE [LARGE SCALE GENOMIC DNA]</scope>
    <source>
        <strain evidence="2 3">TBZ30</strain>
    </source>
</reference>
<feature type="region of interest" description="Disordered" evidence="1">
    <location>
        <begin position="121"/>
        <end position="288"/>
    </location>
</feature>
<sequence>MKQQEVFKKIGVIIQEINEQYEYLQSSVENLNDLELELFVANTHFLKDHAEILRKLNAIKSQPVAKTSIKDEPKWFEPMVQPAKPAPAPFKADTPKPINNDSIKFEIVPPADEEELKFETLGESEVESLKSEVESPQSVQEKEETEAIRHELVLDEADNFEDEEEGQSQDELLLTPVAEIEEEEQSEVESPKSEEKEEQSEVESLQSEEESIEPEVEEVPEVEAEAEPQPEPVIEEEPVAEEPEPVIEEVPEPVAEVEQEQEPESEPETTPEPVIEEEEESAPLTLFDAPKVKGKKALAESMEDIQLESFKPKEEEKEQVLTLNQRLSAQKKEAKPAATAEPAEHIEPLSDIKTAITLNDKLLFVKDLFKGYNLAYTEAIEIVNRFSNFEEADRFLKNNYVTKNNWEGKKETSDKFYALLRRRYA</sequence>
<dbReference type="AlphaFoldDB" id="A0A1S9PB09"/>
<protein>
    <submittedName>
        <fullName evidence="2">Uncharacterized protein</fullName>
    </submittedName>
</protein>
<dbReference type="RefSeq" id="WP_078349876.1">
    <property type="nucleotide sequence ID" value="NZ_MBTF01000034.1"/>
</dbReference>
<evidence type="ECO:0000313" key="2">
    <source>
        <dbReference type="EMBL" id="OOQ58145.1"/>
    </source>
</evidence>